<name>A0A2H4ZG91_RAOOR</name>
<dbReference type="EMBL" id="MF788069">
    <property type="protein sequence ID" value="AUF80262.1"/>
    <property type="molecule type" value="Genomic_DNA"/>
</dbReference>
<reference evidence="1" key="1">
    <citation type="submission" date="2017-08" db="EMBL/GenBank/DDBJ databases">
        <title>Complete sequence of p23141-1.</title>
        <authorList>
            <person name="Feng J."/>
            <person name="Yin Z."/>
            <person name="Zeng L."/>
            <person name="Jiang X."/>
            <person name="Zhan Z."/>
            <person name="Luo W."/>
            <person name="Zhao Y."/>
            <person name="Zhou D."/>
        </authorList>
    </citation>
    <scope>NUCLEOTIDE SEQUENCE</scope>
    <source>
        <strain evidence="1">23141</strain>
        <plasmid evidence="1">p23141-1</plasmid>
    </source>
</reference>
<proteinExistence type="predicted"/>
<geneLocation type="plasmid" evidence="1">
    <name>p23141-1</name>
</geneLocation>
<protein>
    <submittedName>
        <fullName evidence="1">Uncharacterized protein</fullName>
    </submittedName>
</protein>
<sequence length="57" mass="6456">MTPFWHCRTGAFARHERALFSGYASDGFLMRVSAWEALCAGDPRSEARTKKALRLQP</sequence>
<dbReference type="AlphaFoldDB" id="A0A2H4ZG91"/>
<evidence type="ECO:0000313" key="1">
    <source>
        <dbReference type="EMBL" id="AUF80262.1"/>
    </source>
</evidence>
<keyword evidence="1" id="KW-0614">Plasmid</keyword>
<accession>A0A2H4ZG91</accession>
<organism evidence="1">
    <name type="scientific">Raoultella ornithinolytica</name>
    <name type="common">Klebsiella ornithinolytica</name>
    <dbReference type="NCBI Taxonomy" id="54291"/>
    <lineage>
        <taxon>Bacteria</taxon>
        <taxon>Pseudomonadati</taxon>
        <taxon>Pseudomonadota</taxon>
        <taxon>Gammaproteobacteria</taxon>
        <taxon>Enterobacterales</taxon>
        <taxon>Enterobacteriaceae</taxon>
        <taxon>Klebsiella/Raoultella group</taxon>
        <taxon>Raoultella</taxon>
    </lineage>
</organism>